<protein>
    <submittedName>
        <fullName evidence="5">Peptidase M16</fullName>
    </submittedName>
</protein>
<dbReference type="GO" id="GO:0004222">
    <property type="term" value="F:metalloendopeptidase activity"/>
    <property type="evidence" value="ECO:0007669"/>
    <property type="project" value="InterPro"/>
</dbReference>
<sequence>MHTEQLLGEDSSVWRSVLPSGIRVITETMPSLASETVGVWVDSGSRDETDLTAGSTHFLEHMLFKGTTSRSAKQIAQIFDRTGGESNAVTSKEYTCYFSRCLVDDLPPVTDLLWDMVLHATLDAGEFERERGVIVEELAMAADDPTDVLYEKFDTLVYPGHPLGRPVGATKEQIRTLAHTVLREHYETAYTGPRLVFTAAGGATHEQIVALVTKATAHLPDAAPEVVRPSRVAPEFASETACIGKDTEQQGIIIGMPGLSESDERRFAFSVMFSLLGGGMSSRLFQSVREDRGLAYSVHSIASRYSDSGQFGMYAGCAPHAAQDVIDLCVAEFERLAAELPGEEEVADIVAQAAGSMMLSLESSAVRMNRLARSELAGLPLESPQNLLDTVRKVTPADVSAVAADLAAGPRALVTLGPRGDLRLPQ</sequence>
<dbReference type="GO" id="GO:0006508">
    <property type="term" value="P:proteolysis"/>
    <property type="evidence" value="ECO:0007669"/>
    <property type="project" value="InterPro"/>
</dbReference>
<dbReference type="InterPro" id="IPR011765">
    <property type="entry name" value="Pept_M16_N"/>
</dbReference>
<reference evidence="5 6" key="1">
    <citation type="submission" date="2017-09" db="EMBL/GenBank/DDBJ databases">
        <title>Bacterial strain isolated from the female urinary microbiota.</title>
        <authorList>
            <person name="Thomas-White K."/>
            <person name="Kumar N."/>
            <person name="Forster S."/>
            <person name="Putonti C."/>
            <person name="Lawley T."/>
            <person name="Wolfe A.J."/>
        </authorList>
    </citation>
    <scope>NUCLEOTIDE SEQUENCE [LARGE SCALE GENOMIC DNA]</scope>
    <source>
        <strain evidence="5 6">UMB0680</strain>
    </source>
</reference>
<evidence type="ECO:0000259" key="4">
    <source>
        <dbReference type="Pfam" id="PF05193"/>
    </source>
</evidence>
<dbReference type="InterPro" id="IPR001431">
    <property type="entry name" value="Pept_M16_Zn_BS"/>
</dbReference>
<feature type="domain" description="Peptidase M16 N-terminal" evidence="3">
    <location>
        <begin position="23"/>
        <end position="170"/>
    </location>
</feature>
<dbReference type="InterPro" id="IPR007863">
    <property type="entry name" value="Peptidase_M16_C"/>
</dbReference>
<dbReference type="Pfam" id="PF05193">
    <property type="entry name" value="Peptidase_M16_C"/>
    <property type="match status" value="1"/>
</dbReference>
<feature type="domain" description="Peptidase M16 C-terminal" evidence="4">
    <location>
        <begin position="180"/>
        <end position="352"/>
    </location>
</feature>
<dbReference type="InterPro" id="IPR011249">
    <property type="entry name" value="Metalloenz_LuxS/M16"/>
</dbReference>
<evidence type="ECO:0000256" key="1">
    <source>
        <dbReference type="ARBA" id="ARBA00007261"/>
    </source>
</evidence>
<name>A0A2N6PFT5_9MICO</name>
<dbReference type="InterPro" id="IPR050361">
    <property type="entry name" value="MPP/UQCRC_Complex"/>
</dbReference>
<dbReference type="PROSITE" id="PS00143">
    <property type="entry name" value="INSULINASE"/>
    <property type="match status" value="1"/>
</dbReference>
<dbReference type="PANTHER" id="PTHR11851">
    <property type="entry name" value="METALLOPROTEASE"/>
    <property type="match status" value="1"/>
</dbReference>
<comment type="caution">
    <text evidence="5">The sequence shown here is derived from an EMBL/GenBank/DDBJ whole genome shotgun (WGS) entry which is preliminary data.</text>
</comment>
<dbReference type="GO" id="GO:0046872">
    <property type="term" value="F:metal ion binding"/>
    <property type="evidence" value="ECO:0007669"/>
    <property type="project" value="InterPro"/>
</dbReference>
<dbReference type="PANTHER" id="PTHR11851:SF49">
    <property type="entry name" value="MITOCHONDRIAL-PROCESSING PEPTIDASE SUBUNIT ALPHA"/>
    <property type="match status" value="1"/>
</dbReference>
<evidence type="ECO:0000313" key="5">
    <source>
        <dbReference type="EMBL" id="PMB97533.1"/>
    </source>
</evidence>
<evidence type="ECO:0000259" key="3">
    <source>
        <dbReference type="Pfam" id="PF00675"/>
    </source>
</evidence>
<dbReference type="SUPFAM" id="SSF63411">
    <property type="entry name" value="LuxS/MPP-like metallohydrolase"/>
    <property type="match status" value="2"/>
</dbReference>
<dbReference type="AlphaFoldDB" id="A0A2N6PFT5"/>
<gene>
    <name evidence="5" type="ORF">CJ198_10805</name>
</gene>
<evidence type="ECO:0000313" key="6">
    <source>
        <dbReference type="Proteomes" id="UP000235703"/>
    </source>
</evidence>
<organism evidence="5 6">
    <name type="scientific">Brevibacterium luteolum</name>
    <dbReference type="NCBI Taxonomy" id="199591"/>
    <lineage>
        <taxon>Bacteria</taxon>
        <taxon>Bacillati</taxon>
        <taxon>Actinomycetota</taxon>
        <taxon>Actinomycetes</taxon>
        <taxon>Micrococcales</taxon>
        <taxon>Brevibacteriaceae</taxon>
        <taxon>Brevibacterium</taxon>
    </lineage>
</organism>
<dbReference type="OrthoDB" id="9811314at2"/>
<dbReference type="Pfam" id="PF00675">
    <property type="entry name" value="Peptidase_M16"/>
    <property type="match status" value="1"/>
</dbReference>
<proteinExistence type="inferred from homology"/>
<accession>A0A2N6PFT5</accession>
<dbReference type="EMBL" id="PNFZ01000006">
    <property type="protein sequence ID" value="PMB97533.1"/>
    <property type="molecule type" value="Genomic_DNA"/>
</dbReference>
<keyword evidence="6" id="KW-1185">Reference proteome</keyword>
<evidence type="ECO:0000256" key="2">
    <source>
        <dbReference type="RuleBase" id="RU004447"/>
    </source>
</evidence>
<dbReference type="Proteomes" id="UP000235703">
    <property type="component" value="Unassembled WGS sequence"/>
</dbReference>
<comment type="similarity">
    <text evidence="1 2">Belongs to the peptidase M16 family.</text>
</comment>
<dbReference type="Gene3D" id="3.30.830.10">
    <property type="entry name" value="Metalloenzyme, LuxS/M16 peptidase-like"/>
    <property type="match status" value="2"/>
</dbReference>